<dbReference type="InterPro" id="IPR003615">
    <property type="entry name" value="HNH_nuc"/>
</dbReference>
<dbReference type="Proteomes" id="UP000075573">
    <property type="component" value="Unassembled WGS sequence"/>
</dbReference>
<dbReference type="PANTHER" id="PTHR39639:SF1">
    <property type="entry name" value="DUF262 DOMAIN-CONTAINING PROTEIN"/>
    <property type="match status" value="1"/>
</dbReference>
<dbReference type="Gene3D" id="1.10.30.50">
    <property type="match status" value="1"/>
</dbReference>
<proteinExistence type="predicted"/>
<accession>A0A149QXY9</accession>
<evidence type="ECO:0000313" key="3">
    <source>
        <dbReference type="Proteomes" id="UP000075573"/>
    </source>
</evidence>
<comment type="caution">
    <text evidence="2">The sequence shown here is derived from an EMBL/GenBank/DDBJ whole genome shotgun (WGS) entry which is preliminary data.</text>
</comment>
<gene>
    <name evidence="2" type="ORF">AD929_03530</name>
</gene>
<dbReference type="GO" id="GO:0004519">
    <property type="term" value="F:endonuclease activity"/>
    <property type="evidence" value="ECO:0007669"/>
    <property type="project" value="InterPro"/>
</dbReference>
<feature type="domain" description="HNH nuclease" evidence="1">
    <location>
        <begin position="388"/>
        <end position="441"/>
    </location>
</feature>
<dbReference type="PANTHER" id="PTHR39639">
    <property type="entry name" value="CHROMOSOME 16, WHOLE GENOME SHOTGUN SEQUENCE"/>
    <property type="match status" value="1"/>
</dbReference>
<dbReference type="PATRIC" id="fig|442.7.peg.3192"/>
<dbReference type="InterPro" id="IPR004919">
    <property type="entry name" value="GmrSD_N"/>
</dbReference>
<protein>
    <recommendedName>
        <fullName evidence="1">HNH nuclease domain-containing protein</fullName>
    </recommendedName>
</protein>
<dbReference type="GO" id="GO:0003676">
    <property type="term" value="F:nucleic acid binding"/>
    <property type="evidence" value="ECO:0007669"/>
    <property type="project" value="InterPro"/>
</dbReference>
<dbReference type="CDD" id="cd00085">
    <property type="entry name" value="HNHc"/>
    <property type="match status" value="1"/>
</dbReference>
<sequence length="464" mass="53261">MSGHIQSNVGSDDMEEDLFDASETEAVNPLAGFKKIAKPNHETICIEVLKNNLDRGRIWLQPDWQRRSCWDRRMASRLIESCMMGYPIPGIILYELPKKNGRTVVVDGAQRCTALRDFLNGDFELCGLESLRDCNGLKFADLHEELQNNIYDTSIPTMTLSETVDEAVVLELFKRINTNGKPLNLQEVWNCVFCGSLNDFFRDFSNDDLFTRVLRIPPQKLTRMEDRKYMLQFSAFHLMGYQAVRKGLKAFFEEFQSRYRDMSPREIERLRSDFKQAMSVALTIFGDRAFSTLNDRQGWSPSANPVVFRILAPSFARYDKAVLIRNADRIRDAFDSLIANDEEWRRATRQNTGTHRHMTYNFETWNRIIDDIVNQDGGNDSRRLFPKELKAELFAADNTCAICGNEITVLEDAHVDHIIPHTKGGQTVRENARLTHRFCNQSRGAGERDAGQLNLLRAADLIVA</sequence>
<reference evidence="2 3" key="1">
    <citation type="submission" date="2015-06" db="EMBL/GenBank/DDBJ databases">
        <title>Improved classification and identification of acetic acid bacteria using matrix-assisted laser desorption/ionization time-of-flight mass spectrometry; Gluconobacter nephelii and Gluconobacter uchimurae are later heterotypic synonyms of Gluconobacter japonicus and Gluconobacter oxydans, respectively.</title>
        <authorList>
            <person name="Li L."/>
            <person name="Cleenwerck I."/>
            <person name="De Vuyst L."/>
            <person name="Vandamme P."/>
        </authorList>
    </citation>
    <scope>NUCLEOTIDE SEQUENCE [LARGE SCALE GENOMIC DNA]</scope>
    <source>
        <strain evidence="2 3">LMG 1764</strain>
    </source>
</reference>
<dbReference type="EMBL" id="LHZB01000101">
    <property type="protein sequence ID" value="KXV02186.1"/>
    <property type="molecule type" value="Genomic_DNA"/>
</dbReference>
<dbReference type="GO" id="GO:0008270">
    <property type="term" value="F:zinc ion binding"/>
    <property type="evidence" value="ECO:0007669"/>
    <property type="project" value="InterPro"/>
</dbReference>
<evidence type="ECO:0000313" key="2">
    <source>
        <dbReference type="EMBL" id="KXV02186.1"/>
    </source>
</evidence>
<dbReference type="RefSeq" id="WP_062494403.1">
    <property type="nucleotide sequence ID" value="NZ_LHZB01000101.1"/>
</dbReference>
<evidence type="ECO:0000259" key="1">
    <source>
        <dbReference type="SMART" id="SM00507"/>
    </source>
</evidence>
<name>A0A149QXY9_9PROT</name>
<dbReference type="AlphaFoldDB" id="A0A149QXY9"/>
<organism evidence="2 3">
    <name type="scientific">Gluconobacter potus</name>
    <dbReference type="NCBI Taxonomy" id="2724927"/>
    <lineage>
        <taxon>Bacteria</taxon>
        <taxon>Pseudomonadati</taxon>
        <taxon>Pseudomonadota</taxon>
        <taxon>Alphaproteobacteria</taxon>
        <taxon>Acetobacterales</taxon>
        <taxon>Acetobacteraceae</taxon>
        <taxon>Gluconobacter</taxon>
    </lineage>
</organism>
<dbReference type="Pfam" id="PF01844">
    <property type="entry name" value="HNH"/>
    <property type="match status" value="1"/>
</dbReference>
<dbReference type="Pfam" id="PF03235">
    <property type="entry name" value="GmrSD_N"/>
    <property type="match status" value="1"/>
</dbReference>
<dbReference type="InterPro" id="IPR002711">
    <property type="entry name" value="HNH"/>
</dbReference>
<dbReference type="SMART" id="SM00507">
    <property type="entry name" value="HNHc"/>
    <property type="match status" value="1"/>
</dbReference>